<dbReference type="PANTHER" id="PTHR11135:SF0">
    <property type="entry name" value="ELONGATOR COMPLEX PROTEIN 3"/>
    <property type="match status" value="1"/>
</dbReference>
<dbReference type="PANTHER" id="PTHR11135">
    <property type="entry name" value="HISTONE ACETYLTRANSFERASE-RELATED"/>
    <property type="match status" value="1"/>
</dbReference>
<accession>A0A1W1VJY9</accession>
<dbReference type="CDD" id="cd01335">
    <property type="entry name" value="Radical_SAM"/>
    <property type="match status" value="1"/>
</dbReference>
<evidence type="ECO:0000313" key="8">
    <source>
        <dbReference type="EMBL" id="SMB93636.1"/>
    </source>
</evidence>
<dbReference type="GO" id="GO:0003824">
    <property type="term" value="F:catalytic activity"/>
    <property type="evidence" value="ECO:0007669"/>
    <property type="project" value="InterPro"/>
</dbReference>
<evidence type="ECO:0000256" key="2">
    <source>
        <dbReference type="ARBA" id="ARBA00022485"/>
    </source>
</evidence>
<dbReference type="GO" id="GO:0051539">
    <property type="term" value="F:4 iron, 4 sulfur cluster binding"/>
    <property type="evidence" value="ECO:0007669"/>
    <property type="project" value="UniProtKB-KW"/>
</dbReference>
<dbReference type="InterPro" id="IPR058240">
    <property type="entry name" value="rSAM_sf"/>
</dbReference>
<protein>
    <submittedName>
        <fullName evidence="8">Radical SAM superfamily protein</fullName>
    </submittedName>
</protein>
<dbReference type="RefSeq" id="WP_084053888.1">
    <property type="nucleotide sequence ID" value="NZ_FWWT01000022.1"/>
</dbReference>
<dbReference type="GO" id="GO:0002926">
    <property type="term" value="P:tRNA wobble base 5-methoxycarbonylmethyl-2-thiouridinylation"/>
    <property type="evidence" value="ECO:0007669"/>
    <property type="project" value="TreeGrafter"/>
</dbReference>
<keyword evidence="2" id="KW-0004">4Fe-4S</keyword>
<dbReference type="Pfam" id="PF04055">
    <property type="entry name" value="Radical_SAM"/>
    <property type="match status" value="1"/>
</dbReference>
<keyword evidence="3" id="KW-0949">S-adenosyl-L-methionine</keyword>
<comment type="cofactor">
    <cofactor evidence="1">
        <name>[4Fe-4S] cluster</name>
        <dbReference type="ChEBI" id="CHEBI:49883"/>
    </cofactor>
</comment>
<reference evidence="8 9" key="1">
    <citation type="submission" date="2017-04" db="EMBL/GenBank/DDBJ databases">
        <authorList>
            <person name="Afonso C.L."/>
            <person name="Miller P.J."/>
            <person name="Scott M.A."/>
            <person name="Spackman E."/>
            <person name="Goraichik I."/>
            <person name="Dimitrov K.M."/>
            <person name="Suarez D.L."/>
            <person name="Swayne D.E."/>
        </authorList>
    </citation>
    <scope>NUCLEOTIDE SEQUENCE [LARGE SCALE GENOMIC DNA]</scope>
    <source>
        <strain evidence="8 9">DSM 11270</strain>
    </source>
</reference>
<keyword evidence="4" id="KW-0479">Metal-binding</keyword>
<evidence type="ECO:0000256" key="3">
    <source>
        <dbReference type="ARBA" id="ARBA00022691"/>
    </source>
</evidence>
<evidence type="ECO:0000313" key="9">
    <source>
        <dbReference type="Proteomes" id="UP000192731"/>
    </source>
</evidence>
<keyword evidence="9" id="KW-1185">Reference proteome</keyword>
<proteinExistence type="predicted"/>
<dbReference type="SMART" id="SM00729">
    <property type="entry name" value="Elp3"/>
    <property type="match status" value="1"/>
</dbReference>
<dbReference type="InterPro" id="IPR006638">
    <property type="entry name" value="Elp3/MiaA/NifB-like_rSAM"/>
</dbReference>
<dbReference type="Proteomes" id="UP000192731">
    <property type="component" value="Unassembled WGS sequence"/>
</dbReference>
<evidence type="ECO:0000259" key="7">
    <source>
        <dbReference type="PROSITE" id="PS51918"/>
    </source>
</evidence>
<keyword evidence="5" id="KW-0408">Iron</keyword>
<evidence type="ECO:0000256" key="1">
    <source>
        <dbReference type="ARBA" id="ARBA00001966"/>
    </source>
</evidence>
<dbReference type="SFLD" id="SFLDS00029">
    <property type="entry name" value="Radical_SAM"/>
    <property type="match status" value="1"/>
</dbReference>
<dbReference type="InterPro" id="IPR007197">
    <property type="entry name" value="rSAM"/>
</dbReference>
<name>A0A1W1VJY9_DESTI</name>
<dbReference type="SUPFAM" id="SSF102114">
    <property type="entry name" value="Radical SAM enzymes"/>
    <property type="match status" value="1"/>
</dbReference>
<keyword evidence="6" id="KW-0411">Iron-sulfur</keyword>
<dbReference type="GO" id="GO:0046872">
    <property type="term" value="F:metal ion binding"/>
    <property type="evidence" value="ECO:0007669"/>
    <property type="project" value="UniProtKB-KW"/>
</dbReference>
<dbReference type="SFLD" id="SFLDG01086">
    <property type="entry name" value="elongater_protein-like"/>
    <property type="match status" value="1"/>
</dbReference>
<dbReference type="Gene3D" id="3.80.30.20">
    <property type="entry name" value="tm_1862 like domain"/>
    <property type="match status" value="1"/>
</dbReference>
<dbReference type="Pfam" id="PF16199">
    <property type="entry name" value="Radical_SAM_C"/>
    <property type="match status" value="1"/>
</dbReference>
<dbReference type="GO" id="GO:0005737">
    <property type="term" value="C:cytoplasm"/>
    <property type="evidence" value="ECO:0007669"/>
    <property type="project" value="TreeGrafter"/>
</dbReference>
<organism evidence="8 9">
    <name type="scientific">Desulfonispora thiosulfatigenes DSM 11270</name>
    <dbReference type="NCBI Taxonomy" id="656914"/>
    <lineage>
        <taxon>Bacteria</taxon>
        <taxon>Bacillati</taxon>
        <taxon>Bacillota</taxon>
        <taxon>Clostridia</taxon>
        <taxon>Eubacteriales</taxon>
        <taxon>Peptococcaceae</taxon>
        <taxon>Desulfonispora</taxon>
    </lineage>
</organism>
<dbReference type="InterPro" id="IPR039661">
    <property type="entry name" value="ELP3"/>
</dbReference>
<feature type="domain" description="Radical SAM core" evidence="7">
    <location>
        <begin position="1"/>
        <end position="238"/>
    </location>
</feature>
<gene>
    <name evidence="8" type="ORF">SAMN00017405_0069</name>
</gene>
<dbReference type="OrthoDB" id="9815044at2"/>
<dbReference type="InterPro" id="IPR023404">
    <property type="entry name" value="rSAM_horseshoe"/>
</dbReference>
<dbReference type="EMBL" id="FWWT01000022">
    <property type="protein sequence ID" value="SMB93636.1"/>
    <property type="molecule type" value="Genomic_DNA"/>
</dbReference>
<evidence type="ECO:0000256" key="5">
    <source>
        <dbReference type="ARBA" id="ARBA00023004"/>
    </source>
</evidence>
<dbReference type="STRING" id="656914.SAMN00017405_0069"/>
<evidence type="ECO:0000256" key="4">
    <source>
        <dbReference type="ARBA" id="ARBA00022723"/>
    </source>
</evidence>
<evidence type="ECO:0000256" key="6">
    <source>
        <dbReference type="ARBA" id="ARBA00023014"/>
    </source>
</evidence>
<dbReference type="InterPro" id="IPR032432">
    <property type="entry name" value="Radical_SAM_C"/>
</dbReference>
<sequence>MKTLVIPIFIPHLGCPHTCVFCNQRKIAGISEIPTKEMISKITTEFLNTLNNEKKYYLEIAFYGGSFTGIKAELQEEYLSEANALLKQGIINGIRLSTRPDYINEKVIERLTRYQVTTVELGVQSLDEEVLLKSERGHKGQVVEKAVSLLKKAKIKVGIQLMPGLPGDTPQKVLDTTKRVLNLKPDMVRIYPTVVIKDTKLAEMYQEKEYTPWSLDEVIEVAAEMLILFSQKKINVIRIGLQATENLHTDKDLIAGPFHPAMGELVKARVFRKQIENIFRQIDNISQEINLYCYPGELSQVKGQKNQNITFLQEKYITKINVLPQKELEKGSLMLIDEKEKTYLSLREEFLVKYTEEVLY</sequence>
<dbReference type="SFLD" id="SFLDG01082">
    <property type="entry name" value="B12-binding_domain_containing"/>
    <property type="match status" value="1"/>
</dbReference>
<dbReference type="PROSITE" id="PS51918">
    <property type="entry name" value="RADICAL_SAM"/>
    <property type="match status" value="1"/>
</dbReference>
<dbReference type="AlphaFoldDB" id="A0A1W1VJY9"/>